<keyword evidence="4" id="KW-0808">Transferase</keyword>
<dbReference type="SUPFAM" id="SSF56112">
    <property type="entry name" value="Protein kinase-like (PK-like)"/>
    <property type="match status" value="1"/>
</dbReference>
<dbReference type="Proteomes" id="UP000807342">
    <property type="component" value="Unassembled WGS sequence"/>
</dbReference>
<dbReference type="InterPro" id="IPR011009">
    <property type="entry name" value="Kinase-like_dom_sf"/>
</dbReference>
<evidence type="ECO:0000313" key="4">
    <source>
        <dbReference type="EMBL" id="KAF9444065.1"/>
    </source>
</evidence>
<dbReference type="InterPro" id="IPR051681">
    <property type="entry name" value="Ser/Thr_Kinases-Pseudokinases"/>
</dbReference>
<dbReference type="Pfam" id="PF00069">
    <property type="entry name" value="Pkinase"/>
    <property type="match status" value="1"/>
</dbReference>
<keyword evidence="1" id="KW-0547">Nucleotide-binding</keyword>
<name>A0A9P5X6I0_9AGAR</name>
<dbReference type="AlphaFoldDB" id="A0A9P5X6I0"/>
<evidence type="ECO:0000256" key="2">
    <source>
        <dbReference type="ARBA" id="ARBA00022840"/>
    </source>
</evidence>
<evidence type="ECO:0000256" key="1">
    <source>
        <dbReference type="ARBA" id="ARBA00022741"/>
    </source>
</evidence>
<dbReference type="PANTHER" id="PTHR44329:SF298">
    <property type="entry name" value="MIXED LINEAGE KINASE DOMAIN-LIKE PROTEIN"/>
    <property type="match status" value="1"/>
</dbReference>
<keyword evidence="4" id="KW-0418">Kinase</keyword>
<dbReference type="PROSITE" id="PS50011">
    <property type="entry name" value="PROTEIN_KINASE_DOM"/>
    <property type="match status" value="1"/>
</dbReference>
<gene>
    <name evidence="4" type="ORF">P691DRAFT_737032</name>
</gene>
<reference evidence="4" key="1">
    <citation type="submission" date="2020-11" db="EMBL/GenBank/DDBJ databases">
        <authorList>
            <consortium name="DOE Joint Genome Institute"/>
            <person name="Ahrendt S."/>
            <person name="Riley R."/>
            <person name="Andreopoulos W."/>
            <person name="Labutti K."/>
            <person name="Pangilinan J."/>
            <person name="Ruiz-Duenas F.J."/>
            <person name="Barrasa J.M."/>
            <person name="Sanchez-Garcia M."/>
            <person name="Camarero S."/>
            <person name="Miyauchi S."/>
            <person name="Serrano A."/>
            <person name="Linde D."/>
            <person name="Babiker R."/>
            <person name="Drula E."/>
            <person name="Ayuso-Fernandez I."/>
            <person name="Pacheco R."/>
            <person name="Padilla G."/>
            <person name="Ferreira P."/>
            <person name="Barriuso J."/>
            <person name="Kellner H."/>
            <person name="Castanera R."/>
            <person name="Alfaro M."/>
            <person name="Ramirez L."/>
            <person name="Pisabarro A.G."/>
            <person name="Kuo A."/>
            <person name="Tritt A."/>
            <person name="Lipzen A."/>
            <person name="He G."/>
            <person name="Yan M."/>
            <person name="Ng V."/>
            <person name="Cullen D."/>
            <person name="Martin F."/>
            <person name="Rosso M.-N."/>
            <person name="Henrissat B."/>
            <person name="Hibbett D."/>
            <person name="Martinez A.T."/>
            <person name="Grigoriev I.V."/>
        </authorList>
    </citation>
    <scope>NUCLEOTIDE SEQUENCE</scope>
    <source>
        <strain evidence="4">MF-IS2</strain>
    </source>
</reference>
<dbReference type="PANTHER" id="PTHR44329">
    <property type="entry name" value="SERINE/THREONINE-PROTEIN KINASE TNNI3K-RELATED"/>
    <property type="match status" value="1"/>
</dbReference>
<organism evidence="4 5">
    <name type="scientific">Macrolepiota fuliginosa MF-IS2</name>
    <dbReference type="NCBI Taxonomy" id="1400762"/>
    <lineage>
        <taxon>Eukaryota</taxon>
        <taxon>Fungi</taxon>
        <taxon>Dikarya</taxon>
        <taxon>Basidiomycota</taxon>
        <taxon>Agaricomycotina</taxon>
        <taxon>Agaricomycetes</taxon>
        <taxon>Agaricomycetidae</taxon>
        <taxon>Agaricales</taxon>
        <taxon>Agaricineae</taxon>
        <taxon>Agaricaceae</taxon>
        <taxon>Macrolepiota</taxon>
    </lineage>
</organism>
<keyword evidence="2" id="KW-0067">ATP-binding</keyword>
<dbReference type="PIRSF" id="PIRSF000654">
    <property type="entry name" value="Integrin-linked_kinase"/>
    <property type="match status" value="1"/>
</dbReference>
<protein>
    <submittedName>
        <fullName evidence="4">Kinase-like protein</fullName>
    </submittedName>
</protein>
<dbReference type="Gene3D" id="1.10.510.10">
    <property type="entry name" value="Transferase(Phosphotransferase) domain 1"/>
    <property type="match status" value="1"/>
</dbReference>
<feature type="domain" description="Protein kinase" evidence="3">
    <location>
        <begin position="1"/>
        <end position="229"/>
    </location>
</feature>
<accession>A0A9P5X6I0</accession>
<dbReference type="EMBL" id="MU151409">
    <property type="protein sequence ID" value="KAF9444065.1"/>
    <property type="molecule type" value="Genomic_DNA"/>
</dbReference>
<dbReference type="InterPro" id="IPR008271">
    <property type="entry name" value="Ser/Thr_kinase_AS"/>
</dbReference>
<evidence type="ECO:0000259" key="3">
    <source>
        <dbReference type="PROSITE" id="PS50011"/>
    </source>
</evidence>
<dbReference type="OrthoDB" id="5966500at2759"/>
<dbReference type="GO" id="GO:0005524">
    <property type="term" value="F:ATP binding"/>
    <property type="evidence" value="ECO:0007669"/>
    <property type="project" value="UniProtKB-KW"/>
</dbReference>
<dbReference type="InterPro" id="IPR000719">
    <property type="entry name" value="Prot_kinase_dom"/>
</dbReference>
<sequence>MANDEEVVASVKKCLIEETEVWHRLNHRNILKFFGLASDLGRFGCPALISPYCNNGTVDHYLSLHTDIDIRLPIIRGVSEGLQYLHREEVIHGDLKPSNILIHDDGYPLLCDFGRFGVLATGGFTTKPIGACRYQPSELLQGANPNKATDVYTFAITSYEIWTGIQPFHETRQDSSIILAIVMKDAKPEYPEQAPLGTEALWKVFEDCWKSVPEERLDIETVVQRLGVIAIS</sequence>
<keyword evidence="5" id="KW-1185">Reference proteome</keyword>
<dbReference type="SMART" id="SM00220">
    <property type="entry name" value="S_TKc"/>
    <property type="match status" value="1"/>
</dbReference>
<proteinExistence type="predicted"/>
<comment type="caution">
    <text evidence="4">The sequence shown here is derived from an EMBL/GenBank/DDBJ whole genome shotgun (WGS) entry which is preliminary data.</text>
</comment>
<dbReference type="GO" id="GO:0004674">
    <property type="term" value="F:protein serine/threonine kinase activity"/>
    <property type="evidence" value="ECO:0007669"/>
    <property type="project" value="TreeGrafter"/>
</dbReference>
<evidence type="ECO:0000313" key="5">
    <source>
        <dbReference type="Proteomes" id="UP000807342"/>
    </source>
</evidence>
<dbReference type="PROSITE" id="PS00108">
    <property type="entry name" value="PROTEIN_KINASE_ST"/>
    <property type="match status" value="1"/>
</dbReference>